<evidence type="ECO:0000313" key="4">
    <source>
        <dbReference type="Proteomes" id="UP001408789"/>
    </source>
</evidence>
<dbReference type="Gene3D" id="3.40.250.10">
    <property type="entry name" value="Rhodanese-like domain"/>
    <property type="match status" value="1"/>
</dbReference>
<feature type="domain" description="Rhodanese" evidence="2">
    <location>
        <begin position="39"/>
        <end position="141"/>
    </location>
</feature>
<dbReference type="InterPro" id="IPR044684">
    <property type="entry name" value="STR17/STR18/HARC1-like"/>
</dbReference>
<sequence>MNHSCISIISLLLLLLVQSCSSEPDLITIDVHRANRLLGDGEYRYLDVRTLEEFMKGHVDFDGALNIPYMFDTHQGRVKNGNFLEQVLSLCNKADHLVVGCQAGIRSVYASNVLLEAGFKHVYNMGGGYLAWVENDLPVAVLTPKLEL</sequence>
<dbReference type="Pfam" id="PF00581">
    <property type="entry name" value="Rhodanese"/>
    <property type="match status" value="1"/>
</dbReference>
<dbReference type="PROSITE" id="PS50206">
    <property type="entry name" value="RHODANESE_3"/>
    <property type="match status" value="1"/>
</dbReference>
<evidence type="ECO:0000259" key="2">
    <source>
        <dbReference type="PROSITE" id="PS50206"/>
    </source>
</evidence>
<dbReference type="SUPFAM" id="SSF52821">
    <property type="entry name" value="Rhodanese/Cell cycle control phosphatase"/>
    <property type="match status" value="1"/>
</dbReference>
<dbReference type="PANTHER" id="PTHR44542:SF12">
    <property type="entry name" value="THIOSULFATE SULFURTRANSFERASE 18"/>
    <property type="match status" value="1"/>
</dbReference>
<accession>A0AAP0DF47</accession>
<dbReference type="SMART" id="SM00450">
    <property type="entry name" value="RHOD"/>
    <property type="match status" value="1"/>
</dbReference>
<gene>
    <name evidence="3" type="ORF">SSX86_010016</name>
</gene>
<feature type="chain" id="PRO_5042982349" description="Rhodanese domain-containing protein" evidence="1">
    <location>
        <begin position="23"/>
        <end position="148"/>
    </location>
</feature>
<protein>
    <recommendedName>
        <fullName evidence="2">Rhodanese domain-containing protein</fullName>
    </recommendedName>
</protein>
<comment type="caution">
    <text evidence="3">The sequence shown here is derived from an EMBL/GenBank/DDBJ whole genome shotgun (WGS) entry which is preliminary data.</text>
</comment>
<dbReference type="CDD" id="cd00158">
    <property type="entry name" value="RHOD"/>
    <property type="match status" value="1"/>
</dbReference>
<reference evidence="3 4" key="1">
    <citation type="submission" date="2024-04" db="EMBL/GenBank/DDBJ databases">
        <title>The reference genome of an endangered Asteraceae, Deinandra increscens subsp. villosa, native to the Central Coast of California.</title>
        <authorList>
            <person name="Guilliams M."/>
            <person name="Hasenstab-Lehman K."/>
            <person name="Meyer R."/>
            <person name="Mcevoy S."/>
        </authorList>
    </citation>
    <scope>NUCLEOTIDE SEQUENCE [LARGE SCALE GENOMIC DNA]</scope>
    <source>
        <tissue evidence="3">Leaf</tissue>
    </source>
</reference>
<dbReference type="InterPro" id="IPR036873">
    <property type="entry name" value="Rhodanese-like_dom_sf"/>
</dbReference>
<organism evidence="3 4">
    <name type="scientific">Deinandra increscens subsp. villosa</name>
    <dbReference type="NCBI Taxonomy" id="3103831"/>
    <lineage>
        <taxon>Eukaryota</taxon>
        <taxon>Viridiplantae</taxon>
        <taxon>Streptophyta</taxon>
        <taxon>Embryophyta</taxon>
        <taxon>Tracheophyta</taxon>
        <taxon>Spermatophyta</taxon>
        <taxon>Magnoliopsida</taxon>
        <taxon>eudicotyledons</taxon>
        <taxon>Gunneridae</taxon>
        <taxon>Pentapetalae</taxon>
        <taxon>asterids</taxon>
        <taxon>campanulids</taxon>
        <taxon>Asterales</taxon>
        <taxon>Asteraceae</taxon>
        <taxon>Asteroideae</taxon>
        <taxon>Heliantheae alliance</taxon>
        <taxon>Madieae</taxon>
        <taxon>Madiinae</taxon>
        <taxon>Deinandra</taxon>
    </lineage>
</organism>
<keyword evidence="1" id="KW-0732">Signal</keyword>
<name>A0AAP0DF47_9ASTR</name>
<dbReference type="AlphaFoldDB" id="A0AAP0DF47"/>
<dbReference type="GO" id="GO:0003824">
    <property type="term" value="F:catalytic activity"/>
    <property type="evidence" value="ECO:0007669"/>
    <property type="project" value="InterPro"/>
</dbReference>
<feature type="signal peptide" evidence="1">
    <location>
        <begin position="1"/>
        <end position="22"/>
    </location>
</feature>
<evidence type="ECO:0000256" key="1">
    <source>
        <dbReference type="SAM" id="SignalP"/>
    </source>
</evidence>
<dbReference type="InterPro" id="IPR001763">
    <property type="entry name" value="Rhodanese-like_dom"/>
</dbReference>
<proteinExistence type="predicted"/>
<dbReference type="Proteomes" id="UP001408789">
    <property type="component" value="Unassembled WGS sequence"/>
</dbReference>
<evidence type="ECO:0000313" key="3">
    <source>
        <dbReference type="EMBL" id="KAK9071447.1"/>
    </source>
</evidence>
<dbReference type="PANTHER" id="PTHR44542">
    <property type="entry name" value="THIOSULFATE SULFURTRANSFERASE 18"/>
    <property type="match status" value="1"/>
</dbReference>
<dbReference type="EMBL" id="JBCNJP010000011">
    <property type="protein sequence ID" value="KAK9071447.1"/>
    <property type="molecule type" value="Genomic_DNA"/>
</dbReference>
<keyword evidence="4" id="KW-1185">Reference proteome</keyword>